<gene>
    <name evidence="2" type="ORF">MRATA1EN1_LOCUS25846</name>
</gene>
<evidence type="ECO:0000313" key="3">
    <source>
        <dbReference type="Proteomes" id="UP001176941"/>
    </source>
</evidence>
<reference evidence="2" key="1">
    <citation type="submission" date="2023-04" db="EMBL/GenBank/DDBJ databases">
        <authorList>
            <consortium name="ELIXIR-Norway"/>
        </authorList>
    </citation>
    <scope>NUCLEOTIDE SEQUENCE [LARGE SCALE GENOMIC DNA]</scope>
</reference>
<organism evidence="2 3">
    <name type="scientific">Rangifer tarandus platyrhynchus</name>
    <name type="common">Svalbard reindeer</name>
    <dbReference type="NCBI Taxonomy" id="3082113"/>
    <lineage>
        <taxon>Eukaryota</taxon>
        <taxon>Metazoa</taxon>
        <taxon>Chordata</taxon>
        <taxon>Craniata</taxon>
        <taxon>Vertebrata</taxon>
        <taxon>Euteleostomi</taxon>
        <taxon>Mammalia</taxon>
        <taxon>Eutheria</taxon>
        <taxon>Laurasiatheria</taxon>
        <taxon>Artiodactyla</taxon>
        <taxon>Ruminantia</taxon>
        <taxon>Pecora</taxon>
        <taxon>Cervidae</taxon>
        <taxon>Odocoileinae</taxon>
        <taxon>Rangifer</taxon>
    </lineage>
</organism>
<evidence type="ECO:0000313" key="2">
    <source>
        <dbReference type="EMBL" id="CAI9176884.1"/>
    </source>
</evidence>
<evidence type="ECO:0000256" key="1">
    <source>
        <dbReference type="SAM" id="MobiDB-lite"/>
    </source>
</evidence>
<proteinExistence type="predicted"/>
<keyword evidence="3" id="KW-1185">Reference proteome</keyword>
<dbReference type="EMBL" id="OX459942">
    <property type="protein sequence ID" value="CAI9176884.1"/>
    <property type="molecule type" value="Genomic_DNA"/>
</dbReference>
<protein>
    <submittedName>
        <fullName evidence="2">Uncharacterized protein</fullName>
    </submittedName>
</protein>
<accession>A0ABN8ZT42</accession>
<dbReference type="Proteomes" id="UP001176941">
    <property type="component" value="Chromosome 6"/>
</dbReference>
<sequence>MCVSVGCLTVSRCILECEKPVTLTRPDSCSGEQGTSVPCLPQVTEPTHQDSERSTPFMGGCRHPLWVRPPEQKREAFLYLCWVGCLLPLLTCLENGDMPPFNHSFI</sequence>
<feature type="compositionally biased region" description="Polar residues" evidence="1">
    <location>
        <begin position="25"/>
        <end position="36"/>
    </location>
</feature>
<feature type="region of interest" description="Disordered" evidence="1">
    <location>
        <begin position="23"/>
        <end position="58"/>
    </location>
</feature>
<name>A0ABN8ZT42_RANTA</name>